<dbReference type="PROSITE" id="PS51257">
    <property type="entry name" value="PROKAR_LIPOPROTEIN"/>
    <property type="match status" value="1"/>
</dbReference>
<dbReference type="SMART" id="SM00710">
    <property type="entry name" value="PbH1"/>
    <property type="match status" value="6"/>
</dbReference>
<accession>A0A1I6PIU6</accession>
<dbReference type="InterPro" id="IPR006626">
    <property type="entry name" value="PbH1"/>
</dbReference>
<dbReference type="InterPro" id="IPR011050">
    <property type="entry name" value="Pectin_lyase_fold/virulence"/>
</dbReference>
<feature type="chain" id="PRO_5011768415" description="Lipoprotein" evidence="1">
    <location>
        <begin position="27"/>
        <end position="739"/>
    </location>
</feature>
<evidence type="ECO:0000313" key="3">
    <source>
        <dbReference type="Proteomes" id="UP000199312"/>
    </source>
</evidence>
<gene>
    <name evidence="2" type="ORF">SAMN04488006_1072</name>
</gene>
<sequence length="739" mass="75351">MMKKQILTLMILIVSAAFITSCGSNDDDNPIATCGDGIQNGDETGIDCGGSTCEPCAANTALAGDVTDNVTLDAGLVYQLTAAYIVRDGGSLTIPAGTVIKATGGTAAYIAVAQGGKIYINGTADNPVVMTSGADSPEPANWGGLVVCGKAPTNVGATATSEVADLTYGGTVSNDNSGSIRYLRLEYTGANFTPDKEFNGLSLFGVGSGTVVEYIQSYEGSDDGIEFFGGTVQGKYLVSTNSQDDGIDFADGWAGTGENWFISGAAKAGIEGSNNGDNGDATPVTNATLRNITVVGPVTEGALYFKEGGGNFNIDNFYIASVDLGVKVKSSDASAIARIDTDKLVMTDVQFASNTTGFAFTDYTGTNTDFIQEGIATGAGNGAAAPDWTAGWTRGLSNSGVTSENLAGVVTGNVTLNASIAYKLTSSFVVKDGGSLTIPAGTVIKATGGTSAYIAVAQGGKIYVNGTADNPVIMTSGAATPNPADWGGLVVCGKAPTNVGSVATSEVADLTYGGTISNDNSGSIKYLRLEYTGANFTPDKEFNGLSLFGVGSGTTVEYVQSYEGSDDGIEFFGGTVSGKYLISTNSQDDGIDFADGWAGTGENWYITGAAKAGIEGSNNGDNGDATPVTVATLKNITVVGPVTEGALYFKEGGGNFTVDNFYIDGVNLGVKVKSTDAAAIARIATGKLVMTNVQFTNNTTDFKLTDYSGSSTFITEVSTATGAGNKSDAPSWAAGWAKF</sequence>
<protein>
    <recommendedName>
        <fullName evidence="4">Lipoprotein</fullName>
    </recommendedName>
</protein>
<dbReference type="PANTHER" id="PTHR41339:SF1">
    <property type="entry name" value="SECRETED PROTEIN"/>
    <property type="match status" value="1"/>
</dbReference>
<dbReference type="STRING" id="593133.SAMN04488006_1072"/>
<keyword evidence="1" id="KW-0732">Signal</keyword>
<evidence type="ECO:0008006" key="4">
    <source>
        <dbReference type="Google" id="ProtNLM"/>
    </source>
</evidence>
<proteinExistence type="predicted"/>
<dbReference type="PANTHER" id="PTHR41339">
    <property type="entry name" value="LIPL48"/>
    <property type="match status" value="1"/>
</dbReference>
<organism evidence="2 3">
    <name type="scientific">Lutibacter maritimus</name>
    <dbReference type="NCBI Taxonomy" id="593133"/>
    <lineage>
        <taxon>Bacteria</taxon>
        <taxon>Pseudomonadati</taxon>
        <taxon>Bacteroidota</taxon>
        <taxon>Flavobacteriia</taxon>
        <taxon>Flavobacteriales</taxon>
        <taxon>Flavobacteriaceae</taxon>
        <taxon>Lutibacter</taxon>
    </lineage>
</organism>
<keyword evidence="3" id="KW-1185">Reference proteome</keyword>
<feature type="signal peptide" evidence="1">
    <location>
        <begin position="1"/>
        <end position="26"/>
    </location>
</feature>
<name>A0A1I6PIU6_9FLAO</name>
<dbReference type="EMBL" id="FOZP01000002">
    <property type="protein sequence ID" value="SFS40018.1"/>
    <property type="molecule type" value="Genomic_DNA"/>
</dbReference>
<evidence type="ECO:0000256" key="1">
    <source>
        <dbReference type="SAM" id="SignalP"/>
    </source>
</evidence>
<dbReference type="SUPFAM" id="SSF51126">
    <property type="entry name" value="Pectin lyase-like"/>
    <property type="match status" value="2"/>
</dbReference>
<reference evidence="3" key="1">
    <citation type="submission" date="2016-10" db="EMBL/GenBank/DDBJ databases">
        <authorList>
            <person name="Varghese N."/>
            <person name="Submissions S."/>
        </authorList>
    </citation>
    <scope>NUCLEOTIDE SEQUENCE [LARGE SCALE GENOMIC DNA]</scope>
    <source>
        <strain evidence="3">DSM 24450</strain>
    </source>
</reference>
<dbReference type="Proteomes" id="UP000199312">
    <property type="component" value="Unassembled WGS sequence"/>
</dbReference>
<evidence type="ECO:0000313" key="2">
    <source>
        <dbReference type="EMBL" id="SFS40018.1"/>
    </source>
</evidence>
<dbReference type="AlphaFoldDB" id="A0A1I6PIU6"/>